<feature type="chain" id="PRO_5046644255" evidence="2">
    <location>
        <begin position="21"/>
        <end position="433"/>
    </location>
</feature>
<evidence type="ECO:0000313" key="5">
    <source>
        <dbReference type="Proteomes" id="UP001202717"/>
    </source>
</evidence>
<dbReference type="InterPro" id="IPR036116">
    <property type="entry name" value="FN3_sf"/>
</dbReference>
<accession>A0ABY7RZR4</accession>
<keyword evidence="1 2" id="KW-0732">Signal</keyword>
<sequence length="433" mass="46226">MKKITLLLLFCLTAVSWSYSQCFDPVYQYPPTTVTLGAIPGPQEIAEDNWPQNEFSVLDGLVIGESYTVTATPDQTDPDYTPGAMTYITVSSDGITEIVSGFDSVSFVATTAGITIFWTLDAACNDGPDLNTETAIECTTCTCDATAAPEAVSNPTPADLSDVVLTLTGGTTFAWDESMTGDAADSFTIFIGTTMAADEIGFLTNATSGNGVNFGGVANTTYFWKVDAINCFGTTTSAVWSFNTIDCPEVAAPACNMMLAPTDNQMDVATVEATDTSREVNLSWNAIAGADSYQITFDGNVLGATPETDIDIFGLDYNTSYTWSIAPTNCFGAAAACSTFTFTTEEDPALSVAQFENQSLSVYPNPVKDQLTIKTELSIETVEIFNILGKQVKSISGNSMLNNKVDMTSLLDGIYFLNITAEGKKQTIKVIKQ</sequence>
<reference evidence="4 5" key="1">
    <citation type="submission" date="2023-01" db="EMBL/GenBank/DDBJ databases">
        <title>Psychroserpens ponticola sp. nov., isolated from seawater.</title>
        <authorList>
            <person name="Kristyanto S."/>
            <person name="Jung J."/>
            <person name="Kim J.M."/>
            <person name="Jeon C.O."/>
        </authorList>
    </citation>
    <scope>NUCLEOTIDE SEQUENCE [LARGE SCALE GENOMIC DNA]</scope>
    <source>
        <strain evidence="4 5">MSW6</strain>
    </source>
</reference>
<dbReference type="Pfam" id="PF18962">
    <property type="entry name" value="Por_Secre_tail"/>
    <property type="match status" value="1"/>
</dbReference>
<evidence type="ECO:0000256" key="2">
    <source>
        <dbReference type="SAM" id="SignalP"/>
    </source>
</evidence>
<evidence type="ECO:0000256" key="1">
    <source>
        <dbReference type="ARBA" id="ARBA00022729"/>
    </source>
</evidence>
<evidence type="ECO:0000313" key="4">
    <source>
        <dbReference type="EMBL" id="WCO02166.1"/>
    </source>
</evidence>
<dbReference type="InterPro" id="IPR013783">
    <property type="entry name" value="Ig-like_fold"/>
</dbReference>
<dbReference type="NCBIfam" id="TIGR04183">
    <property type="entry name" value="Por_Secre_tail"/>
    <property type="match status" value="1"/>
</dbReference>
<dbReference type="EMBL" id="CP116221">
    <property type="protein sequence ID" value="WCO02166.1"/>
    <property type="molecule type" value="Genomic_DNA"/>
</dbReference>
<dbReference type="Gene3D" id="2.60.40.10">
    <property type="entry name" value="Immunoglobulins"/>
    <property type="match status" value="2"/>
</dbReference>
<feature type="signal peptide" evidence="2">
    <location>
        <begin position="1"/>
        <end position="20"/>
    </location>
</feature>
<protein>
    <submittedName>
        <fullName evidence="4">T9SS type A sorting domain-containing protein</fullName>
    </submittedName>
</protein>
<evidence type="ECO:0000259" key="3">
    <source>
        <dbReference type="Pfam" id="PF18962"/>
    </source>
</evidence>
<proteinExistence type="predicted"/>
<organism evidence="4 5">
    <name type="scientific">Psychroserpens ponticola</name>
    <dbReference type="NCBI Taxonomy" id="2932268"/>
    <lineage>
        <taxon>Bacteria</taxon>
        <taxon>Pseudomonadati</taxon>
        <taxon>Bacteroidota</taxon>
        <taxon>Flavobacteriia</taxon>
        <taxon>Flavobacteriales</taxon>
        <taxon>Flavobacteriaceae</taxon>
        <taxon>Psychroserpens</taxon>
    </lineage>
</organism>
<keyword evidence="5" id="KW-1185">Reference proteome</keyword>
<dbReference type="Proteomes" id="UP001202717">
    <property type="component" value="Chromosome"/>
</dbReference>
<dbReference type="InterPro" id="IPR026444">
    <property type="entry name" value="Secre_tail"/>
</dbReference>
<name>A0ABY7RZR4_9FLAO</name>
<gene>
    <name evidence="4" type="ORF">MUN68_001450</name>
</gene>
<dbReference type="RefSeq" id="WP_249995089.1">
    <property type="nucleotide sequence ID" value="NZ_CP116221.1"/>
</dbReference>
<dbReference type="SUPFAM" id="SSF49265">
    <property type="entry name" value="Fibronectin type III"/>
    <property type="match status" value="1"/>
</dbReference>
<feature type="domain" description="Secretion system C-terminal sorting" evidence="3">
    <location>
        <begin position="362"/>
        <end position="431"/>
    </location>
</feature>